<feature type="compositionally biased region" description="Polar residues" evidence="1">
    <location>
        <begin position="15"/>
        <end position="24"/>
    </location>
</feature>
<keyword evidence="3" id="KW-1185">Reference proteome</keyword>
<protein>
    <recommendedName>
        <fullName evidence="4">Small, acid-soluble spore protein, alpha/beta type</fullName>
    </recommendedName>
</protein>
<evidence type="ECO:0000313" key="3">
    <source>
        <dbReference type="Proteomes" id="UP001623661"/>
    </source>
</evidence>
<proteinExistence type="predicted"/>
<gene>
    <name evidence="2" type="ORF">ACJDUH_05255</name>
</gene>
<feature type="compositionally biased region" description="Basic and acidic residues" evidence="1">
    <location>
        <begin position="1"/>
        <end position="11"/>
    </location>
</feature>
<evidence type="ECO:0000313" key="2">
    <source>
        <dbReference type="EMBL" id="MFL0267505.1"/>
    </source>
</evidence>
<reference evidence="2 3" key="1">
    <citation type="submission" date="2024-11" db="EMBL/GenBank/DDBJ databases">
        <authorList>
            <person name="Heng Y.C."/>
            <person name="Lim A.C.H."/>
            <person name="Lee J.K.Y."/>
            <person name="Kittelmann S."/>
        </authorList>
    </citation>
    <scope>NUCLEOTIDE SEQUENCE [LARGE SCALE GENOMIC DNA]</scope>
    <source>
        <strain evidence="2 3">WILCCON 0202</strain>
    </source>
</reference>
<name>A0ABW8TR94_9CLOT</name>
<accession>A0ABW8TR94</accession>
<dbReference type="Proteomes" id="UP001623661">
    <property type="component" value="Unassembled WGS sequence"/>
</dbReference>
<sequence length="44" mass="4693">MNTNKRNDAVKQNKAIKNSGNSGTLEGLKAAENKISKSKTTTNS</sequence>
<evidence type="ECO:0008006" key="4">
    <source>
        <dbReference type="Google" id="ProtNLM"/>
    </source>
</evidence>
<evidence type="ECO:0000256" key="1">
    <source>
        <dbReference type="SAM" id="MobiDB-lite"/>
    </source>
</evidence>
<comment type="caution">
    <text evidence="2">The sequence shown here is derived from an EMBL/GenBank/DDBJ whole genome shotgun (WGS) entry which is preliminary data.</text>
</comment>
<feature type="region of interest" description="Disordered" evidence="1">
    <location>
        <begin position="1"/>
        <end position="44"/>
    </location>
</feature>
<dbReference type="EMBL" id="JBJHZY010000001">
    <property type="protein sequence ID" value="MFL0267505.1"/>
    <property type="molecule type" value="Genomic_DNA"/>
</dbReference>
<organism evidence="2 3">
    <name type="scientific">Candidatus Clostridium radicumherbarum</name>
    <dbReference type="NCBI Taxonomy" id="3381662"/>
    <lineage>
        <taxon>Bacteria</taxon>
        <taxon>Bacillati</taxon>
        <taxon>Bacillota</taxon>
        <taxon>Clostridia</taxon>
        <taxon>Eubacteriales</taxon>
        <taxon>Clostridiaceae</taxon>
        <taxon>Clostridium</taxon>
    </lineage>
</organism>
<dbReference type="RefSeq" id="WP_406764106.1">
    <property type="nucleotide sequence ID" value="NZ_JBJHZY010000001.1"/>
</dbReference>